<keyword evidence="2" id="KW-1185">Reference proteome</keyword>
<accession>A0ABR9QZ31</accession>
<evidence type="ECO:0000313" key="2">
    <source>
        <dbReference type="Proteomes" id="UP001516588"/>
    </source>
</evidence>
<dbReference type="RefSeq" id="WP_226385767.1">
    <property type="nucleotide sequence ID" value="NZ_JADCKA010000016.1"/>
</dbReference>
<organism evidence="1 2">
    <name type="scientific">Gallibacter intestinalis</name>
    <dbReference type="NCBI Taxonomy" id="2779356"/>
    <lineage>
        <taxon>Bacteria</taxon>
        <taxon>Bacillati</taxon>
        <taxon>Bacillota</taxon>
        <taxon>Clostridia</taxon>
        <taxon>Eubacteriales</taxon>
        <taxon>Eubacteriaceae</taxon>
        <taxon>Gallibacter</taxon>
    </lineage>
</organism>
<name>A0ABR9QZ31_9FIRM</name>
<protein>
    <submittedName>
        <fullName evidence="1">Uncharacterized protein</fullName>
    </submittedName>
</protein>
<comment type="caution">
    <text evidence="1">The sequence shown here is derived from an EMBL/GenBank/DDBJ whole genome shotgun (WGS) entry which is preliminary data.</text>
</comment>
<reference evidence="1 2" key="1">
    <citation type="submission" date="2020-10" db="EMBL/GenBank/DDBJ databases">
        <title>ChiBAC.</title>
        <authorList>
            <person name="Zenner C."/>
            <person name="Hitch T.C.A."/>
            <person name="Clavel T."/>
        </authorList>
    </citation>
    <scope>NUCLEOTIDE SEQUENCE [LARGE SCALE GENOMIC DNA]</scope>
    <source>
        <strain evidence="1 2">DSM 108706</strain>
    </source>
</reference>
<proteinExistence type="predicted"/>
<sequence>MDRYTNKSGNEYTLNAGVNQGDAIQRLGKFEDMYDALMQEQHTIVSKMEALKAEGKSDTATYKQLFANRLKNTELLGKISIFID</sequence>
<evidence type="ECO:0000313" key="1">
    <source>
        <dbReference type="EMBL" id="MBE5036121.1"/>
    </source>
</evidence>
<dbReference type="EMBL" id="JADCKA010000016">
    <property type="protein sequence ID" value="MBE5036121.1"/>
    <property type="molecule type" value="Genomic_DNA"/>
</dbReference>
<dbReference type="Proteomes" id="UP001516588">
    <property type="component" value="Unassembled WGS sequence"/>
</dbReference>
<gene>
    <name evidence="1" type="ORF">INF20_07530</name>
</gene>